<dbReference type="InterPro" id="IPR050833">
    <property type="entry name" value="Poly_Biosynth_Transport"/>
</dbReference>
<feature type="transmembrane region" description="Helical" evidence="6">
    <location>
        <begin position="322"/>
        <end position="344"/>
    </location>
</feature>
<dbReference type="RefSeq" id="WP_310575102.1">
    <property type="nucleotide sequence ID" value="NZ_JAVKPK010000013.1"/>
</dbReference>
<accession>A0ABU2CZA4</accession>
<keyword evidence="3 6" id="KW-0812">Transmembrane</keyword>
<keyword evidence="8" id="KW-1185">Reference proteome</keyword>
<feature type="transmembrane region" description="Helical" evidence="6">
    <location>
        <begin position="470"/>
        <end position="494"/>
    </location>
</feature>
<evidence type="ECO:0000256" key="2">
    <source>
        <dbReference type="ARBA" id="ARBA00022475"/>
    </source>
</evidence>
<feature type="transmembrane region" description="Helical" evidence="6">
    <location>
        <begin position="385"/>
        <end position="404"/>
    </location>
</feature>
<feature type="transmembrane region" description="Helical" evidence="6">
    <location>
        <begin position="166"/>
        <end position="187"/>
    </location>
</feature>
<feature type="transmembrane region" description="Helical" evidence="6">
    <location>
        <begin position="235"/>
        <end position="255"/>
    </location>
</feature>
<feature type="transmembrane region" description="Helical" evidence="6">
    <location>
        <begin position="275"/>
        <end position="301"/>
    </location>
</feature>
<dbReference type="Proteomes" id="UP001246244">
    <property type="component" value="Unassembled WGS sequence"/>
</dbReference>
<dbReference type="PANTHER" id="PTHR30250">
    <property type="entry name" value="PST FAMILY PREDICTED COLANIC ACID TRANSPORTER"/>
    <property type="match status" value="1"/>
</dbReference>
<proteinExistence type="predicted"/>
<evidence type="ECO:0000256" key="6">
    <source>
        <dbReference type="SAM" id="Phobius"/>
    </source>
</evidence>
<name>A0ABU2CZA4_9EURY</name>
<dbReference type="PANTHER" id="PTHR30250:SF26">
    <property type="entry name" value="PSMA PROTEIN"/>
    <property type="match status" value="1"/>
</dbReference>
<feature type="transmembrane region" description="Helical" evidence="6">
    <location>
        <begin position="134"/>
        <end position="159"/>
    </location>
</feature>
<keyword evidence="4 6" id="KW-1133">Transmembrane helix</keyword>
<dbReference type="EMBL" id="JAVKPK010000013">
    <property type="protein sequence ID" value="MDR7665074.1"/>
    <property type="molecule type" value="Genomic_DNA"/>
</dbReference>
<comment type="caution">
    <text evidence="7">The sequence shown here is derived from an EMBL/GenBank/DDBJ whole genome shotgun (WGS) entry which is preliminary data.</text>
</comment>
<feature type="transmembrane region" description="Helical" evidence="6">
    <location>
        <begin position="193"/>
        <end position="214"/>
    </location>
</feature>
<feature type="transmembrane region" description="Helical" evidence="6">
    <location>
        <begin position="47"/>
        <end position="70"/>
    </location>
</feature>
<evidence type="ECO:0000256" key="4">
    <source>
        <dbReference type="ARBA" id="ARBA00022989"/>
    </source>
</evidence>
<feature type="transmembrane region" description="Helical" evidence="6">
    <location>
        <begin position="350"/>
        <end position="373"/>
    </location>
</feature>
<evidence type="ECO:0000256" key="5">
    <source>
        <dbReference type="ARBA" id="ARBA00023136"/>
    </source>
</evidence>
<feature type="transmembrane region" description="Helical" evidence="6">
    <location>
        <begin position="20"/>
        <end position="41"/>
    </location>
</feature>
<feature type="transmembrane region" description="Helical" evidence="6">
    <location>
        <begin position="410"/>
        <end position="431"/>
    </location>
</feature>
<dbReference type="InterPro" id="IPR002797">
    <property type="entry name" value="Polysacc_synth"/>
</dbReference>
<keyword evidence="5 6" id="KW-0472">Membrane</keyword>
<keyword evidence="2" id="KW-1003">Cell membrane</keyword>
<gene>
    <name evidence="7" type="ORF">RG963_04565</name>
</gene>
<feature type="transmembrane region" description="Helical" evidence="6">
    <location>
        <begin position="91"/>
        <end position="114"/>
    </location>
</feature>
<evidence type="ECO:0000313" key="8">
    <source>
        <dbReference type="Proteomes" id="UP001246244"/>
    </source>
</evidence>
<evidence type="ECO:0000256" key="3">
    <source>
        <dbReference type="ARBA" id="ARBA00022692"/>
    </source>
</evidence>
<dbReference type="Pfam" id="PF01943">
    <property type="entry name" value="Polysacc_synt"/>
    <property type="match status" value="1"/>
</dbReference>
<evidence type="ECO:0000256" key="1">
    <source>
        <dbReference type="ARBA" id="ARBA00004651"/>
    </source>
</evidence>
<sequence>MFNLTGKQETFSKQVPKNLLANILYFILNVIIGLFLVPYFIDSLGVASYALIPLATSLTSYVNLVVQSLNTSVSRYLTIDLQKNEFRKANITFNTALFGTLGIILLMLPFVVLISYYSPSFFEIPTSQENAARILFIGVIGSFLLRAWGSNFGVSLFAYNRLDLQNLVNSVNILVQVGLIVILFKLYSPNLVYIGLAYLIGALAALLLTIFFSRRINPHLKVNIKDFNRSKVNEITEMGGWVIINQIGSLLYLQIDLIVVNKLFGTVAGGEYSVILTWSMMLRTITGMLVGVLTPVILTYYAKERIDELIYISKNAVKFTGLAMALPIGYICGFAPQLLTLWVGPEFAKLSLLMVLMLFHLVINLPVAPLFAINVAYNKVRIPGIVTFFMGIGNFLLAVIIPYLTGWNYYGVALAGAIMLTLKNAFFTPWYATKVLGISKNTFVNSMIPGVFAMILTGGTSYMMAHYLNISGLVSVAACGLILTTLYAYVLWVFCLKQSEREIAESFMPLKIRNLLHMKQNVINES</sequence>
<protein>
    <submittedName>
        <fullName evidence="7">Oligosaccharide flippase family protein</fullName>
    </submittedName>
</protein>
<feature type="transmembrane region" description="Helical" evidence="6">
    <location>
        <begin position="443"/>
        <end position="464"/>
    </location>
</feature>
<evidence type="ECO:0000313" key="7">
    <source>
        <dbReference type="EMBL" id="MDR7665074.1"/>
    </source>
</evidence>
<comment type="subcellular location">
    <subcellularLocation>
        <location evidence="1">Cell membrane</location>
        <topology evidence="1">Multi-pass membrane protein</topology>
    </subcellularLocation>
</comment>
<organism evidence="7 8">
    <name type="scientific">Methanosarcina baikalica</name>
    <dbReference type="NCBI Taxonomy" id="3073890"/>
    <lineage>
        <taxon>Archaea</taxon>
        <taxon>Methanobacteriati</taxon>
        <taxon>Methanobacteriota</taxon>
        <taxon>Stenosarchaea group</taxon>
        <taxon>Methanomicrobia</taxon>
        <taxon>Methanosarcinales</taxon>
        <taxon>Methanosarcinaceae</taxon>
        <taxon>Methanosarcina</taxon>
    </lineage>
</organism>
<reference evidence="8" key="1">
    <citation type="submission" date="2023-07" db="EMBL/GenBank/DDBJ databases">
        <title>Whole-genome sequencing of a new Methanosarcina sp. Z-7115.</title>
        <authorList>
            <person name="Zhilina T.N."/>
            <person name="Merkel A.Y."/>
        </authorList>
    </citation>
    <scope>NUCLEOTIDE SEQUENCE [LARGE SCALE GENOMIC DNA]</scope>
    <source>
        <strain evidence="8">Z-7115</strain>
    </source>
</reference>